<dbReference type="PIRSF" id="PIRSF001340">
    <property type="entry name" value="AIR_carboxylase"/>
    <property type="match status" value="1"/>
</dbReference>
<dbReference type="SUPFAM" id="SSF52440">
    <property type="entry name" value="PreATP-grasp domain"/>
    <property type="match status" value="1"/>
</dbReference>
<evidence type="ECO:0000256" key="10">
    <source>
        <dbReference type="ARBA" id="ARBA00031607"/>
    </source>
</evidence>
<dbReference type="NCBIfam" id="NF004679">
    <property type="entry name" value="PRK06019.1-5"/>
    <property type="match status" value="1"/>
</dbReference>
<evidence type="ECO:0000259" key="12">
    <source>
        <dbReference type="PROSITE" id="PS50975"/>
    </source>
</evidence>
<evidence type="ECO:0000256" key="5">
    <source>
        <dbReference type="ARBA" id="ARBA00022741"/>
    </source>
</evidence>
<dbReference type="SMART" id="SM01001">
    <property type="entry name" value="AIRC"/>
    <property type="match status" value="1"/>
</dbReference>
<dbReference type="Pfam" id="PF02222">
    <property type="entry name" value="ATP-grasp"/>
    <property type="match status" value="1"/>
</dbReference>
<keyword evidence="6" id="KW-0658">Purine biosynthesis</keyword>
<dbReference type="AlphaFoldDB" id="A0A6P8C419"/>
<dbReference type="EC" id="4.1.1.21" evidence="4"/>
<dbReference type="InterPro" id="IPR016301">
    <property type="entry name" value="Ade2_fungi/plant"/>
</dbReference>
<evidence type="ECO:0000313" key="14">
    <source>
        <dbReference type="RefSeq" id="XP_031377264.1"/>
    </source>
</evidence>
<dbReference type="GO" id="GO:0046872">
    <property type="term" value="F:metal ion binding"/>
    <property type="evidence" value="ECO:0007669"/>
    <property type="project" value="InterPro"/>
</dbReference>
<dbReference type="HAMAP" id="MF_01928">
    <property type="entry name" value="PurK"/>
    <property type="match status" value="1"/>
</dbReference>
<dbReference type="GO" id="GO:0005524">
    <property type="term" value="F:ATP binding"/>
    <property type="evidence" value="ECO:0007669"/>
    <property type="project" value="UniProtKB-UniRule"/>
</dbReference>
<accession>A0A6P8C419</accession>
<dbReference type="Pfam" id="PF22660">
    <property type="entry name" value="RS_preATP-grasp-like"/>
    <property type="match status" value="1"/>
</dbReference>
<evidence type="ECO:0000256" key="9">
    <source>
        <dbReference type="ARBA" id="ARBA00023239"/>
    </source>
</evidence>
<dbReference type="InterPro" id="IPR054350">
    <property type="entry name" value="PurT/PurK_preATP-grasp"/>
</dbReference>
<dbReference type="SUPFAM" id="SSF51246">
    <property type="entry name" value="Rudiment single hybrid motif"/>
    <property type="match status" value="1"/>
</dbReference>
<dbReference type="FunFam" id="3.40.50.1970:FF:000013">
    <property type="entry name" value="Phosphoribosylaminoimidazole carboxylase"/>
    <property type="match status" value="1"/>
</dbReference>
<evidence type="ECO:0000256" key="2">
    <source>
        <dbReference type="ARBA" id="ARBA00004747"/>
    </source>
</evidence>
<evidence type="ECO:0000256" key="11">
    <source>
        <dbReference type="PROSITE-ProRule" id="PRU00409"/>
    </source>
</evidence>
<dbReference type="GO" id="GO:0006189">
    <property type="term" value="P:'de novo' IMP biosynthetic process"/>
    <property type="evidence" value="ECO:0007669"/>
    <property type="project" value="UniProtKB-UniPathway"/>
</dbReference>
<dbReference type="InterPro" id="IPR003135">
    <property type="entry name" value="ATP-grasp_carboxylate-amine"/>
</dbReference>
<dbReference type="Gene3D" id="3.30.1490.20">
    <property type="entry name" value="ATP-grasp fold, A domain"/>
    <property type="match status" value="1"/>
</dbReference>
<dbReference type="InterPro" id="IPR016185">
    <property type="entry name" value="PreATP-grasp_dom_sf"/>
</dbReference>
<dbReference type="OrthoDB" id="15425at2759"/>
<dbReference type="Gene3D" id="3.30.470.20">
    <property type="entry name" value="ATP-grasp fold, B domain"/>
    <property type="match status" value="1"/>
</dbReference>
<dbReference type="Pfam" id="PF17769">
    <property type="entry name" value="PurK_C"/>
    <property type="match status" value="1"/>
</dbReference>
<dbReference type="UniPathway" id="UPA00074">
    <property type="reaction ID" value="UER00130"/>
</dbReference>
<comment type="similarity">
    <text evidence="3">In the C-terminal section; belongs to the AIR carboxylase family. Class I subfamily.</text>
</comment>
<dbReference type="HAMAP" id="MF_01929">
    <property type="entry name" value="PurE_classI"/>
    <property type="match status" value="1"/>
</dbReference>
<dbReference type="NCBIfam" id="TIGR01162">
    <property type="entry name" value="purE"/>
    <property type="match status" value="1"/>
</dbReference>
<evidence type="ECO:0000256" key="6">
    <source>
        <dbReference type="ARBA" id="ARBA00022755"/>
    </source>
</evidence>
<dbReference type="InterPro" id="IPR005875">
    <property type="entry name" value="PurK"/>
</dbReference>
<comment type="pathway">
    <text evidence="2">Purine metabolism; IMP biosynthesis via de novo pathway; 5-amino-1-(5-phospho-D-ribosyl)imidazole-4-carboxylate from 5-amino-1-(5-phospho-D-ribosyl)imidazole (carboxylase route): step 1/1.</text>
</comment>
<reference evidence="13" key="1">
    <citation type="journal article" date="2020" name="Plant Biotechnol. J.">
        <title>The pomegranate (Punica granatum L.) draft genome dissects genetic divergence between soft- and hard-seeded cultivars.</title>
        <authorList>
            <person name="Luo X."/>
            <person name="Li H."/>
            <person name="Wu Z."/>
            <person name="Yao W."/>
            <person name="Zhao P."/>
            <person name="Cao D."/>
            <person name="Yu H."/>
            <person name="Li K."/>
            <person name="Poudel K."/>
            <person name="Zhao D."/>
            <person name="Zhang F."/>
            <person name="Xia X."/>
            <person name="Chen L."/>
            <person name="Wang Q."/>
            <person name="Jing D."/>
            <person name="Cao S."/>
        </authorList>
    </citation>
    <scope>NUCLEOTIDE SEQUENCE [LARGE SCALE GENOMIC DNA]</scope>
    <source>
        <strain evidence="13">cv. Tunisia</strain>
    </source>
</reference>
<keyword evidence="8 11" id="KW-0067">ATP-binding</keyword>
<keyword evidence="5 11" id="KW-0547">Nucleotide-binding</keyword>
<dbReference type="InterPro" id="IPR000031">
    <property type="entry name" value="PurE_dom"/>
</dbReference>
<dbReference type="PANTHER" id="PTHR11609:SF5">
    <property type="entry name" value="PHOSPHORIBOSYLAMINOIMIDAZOLE CARBOXYLASE"/>
    <property type="match status" value="1"/>
</dbReference>
<keyword evidence="9" id="KW-0456">Lyase</keyword>
<evidence type="ECO:0000256" key="7">
    <source>
        <dbReference type="ARBA" id="ARBA00022793"/>
    </source>
</evidence>
<dbReference type="GO" id="GO:0004638">
    <property type="term" value="F:phosphoribosylaminoimidazole carboxylase activity"/>
    <property type="evidence" value="ECO:0007669"/>
    <property type="project" value="UniProtKB-EC"/>
</dbReference>
<keyword evidence="7" id="KW-0210">Decarboxylase</keyword>
<organism evidence="13 14">
    <name type="scientific">Punica granatum</name>
    <name type="common">Pomegranate</name>
    <dbReference type="NCBI Taxonomy" id="22663"/>
    <lineage>
        <taxon>Eukaryota</taxon>
        <taxon>Viridiplantae</taxon>
        <taxon>Streptophyta</taxon>
        <taxon>Embryophyta</taxon>
        <taxon>Tracheophyta</taxon>
        <taxon>Spermatophyta</taxon>
        <taxon>Magnoliopsida</taxon>
        <taxon>eudicotyledons</taxon>
        <taxon>Gunneridae</taxon>
        <taxon>Pentapetalae</taxon>
        <taxon>rosids</taxon>
        <taxon>malvids</taxon>
        <taxon>Myrtales</taxon>
        <taxon>Lythraceae</taxon>
        <taxon>Punica</taxon>
    </lineage>
</organism>
<evidence type="ECO:0000313" key="13">
    <source>
        <dbReference type="Proteomes" id="UP000515151"/>
    </source>
</evidence>
<dbReference type="NCBIfam" id="TIGR01161">
    <property type="entry name" value="purK"/>
    <property type="match status" value="1"/>
</dbReference>
<gene>
    <name evidence="14" type="primary">LOC116192767</name>
</gene>
<proteinExistence type="inferred from homology"/>
<dbReference type="Proteomes" id="UP000515151">
    <property type="component" value="Chromosome 1"/>
</dbReference>
<dbReference type="InterPro" id="IPR013815">
    <property type="entry name" value="ATP_grasp_subdomain_1"/>
</dbReference>
<dbReference type="InterPro" id="IPR011054">
    <property type="entry name" value="Rudment_hybrid_motif"/>
</dbReference>
<dbReference type="GeneID" id="116192767"/>
<dbReference type="SUPFAM" id="SSF52255">
    <property type="entry name" value="N5-CAIR mutase (phosphoribosylaminoimidazole carboxylase, PurE)"/>
    <property type="match status" value="1"/>
</dbReference>
<dbReference type="Gene3D" id="3.40.50.1970">
    <property type="match status" value="1"/>
</dbReference>
<dbReference type="InterPro" id="IPR011761">
    <property type="entry name" value="ATP-grasp"/>
</dbReference>
<dbReference type="RefSeq" id="XP_031377264.1">
    <property type="nucleotide sequence ID" value="XM_031521404.1"/>
</dbReference>
<sequence>MVQIHPSALSSGHRLSSYFAPSHSTSSSGTRISIARSLVLKMEQPVDGVKKLFASHSAKASSSLVCQSSLGAQEVSPRKDEWPVHGLSETVVGVLGGGQLGRMLCQAASQMAIKVITLDPLEHCPASAIAHNHVVGSFSDNVAIEEFAKRCGILTVEIEHVDADTLEKLEQRGVDCEPKASTIRIIQDKYSQKVHFSRHGIPLPEFMQIDDLESANRAGELFGYPLMIKSKRLAYDGRGNAVAKSPEVLSSAVTALGGYERGLYVEKWAPFIKELAVIVARGRDGSILCYPVVETIHKDNICHIVKAPADVPWKVRKLATEVAREAVSSLEGAGVFAVELFLTEDGQILLNEVAPRPHNSGHHTIESCYTSQFEQHLRAVVGLPLGDPSMKTPAAIMYNMLGEDEGERGFQLAHQLIRRALSIPGAAVHWYDKPEMRKQRKMGHITIIGPSMGIVEARLNAMLTEESLESQTAVQPRVGIIMGSDSDLPVMKEAAKILNMFNVPYEVRIVSAHRTPDVMFKYAKSASERGVQIIIAGAGGAAHLPGMIASLTPLPVIGVPVRASVMDGLDSLLSIVQMPRGVPVATVAVNNATNAGLLAVRMLGVADVDLQARMSQYQEGTRDEVVAKAEKLEQVGWESYSNS</sequence>
<evidence type="ECO:0000256" key="8">
    <source>
        <dbReference type="ARBA" id="ARBA00022840"/>
    </source>
</evidence>
<dbReference type="GO" id="GO:0009507">
    <property type="term" value="C:chloroplast"/>
    <property type="evidence" value="ECO:0007669"/>
    <property type="project" value="TreeGrafter"/>
</dbReference>
<reference evidence="14" key="2">
    <citation type="submission" date="2025-08" db="UniProtKB">
        <authorList>
            <consortium name="RefSeq"/>
        </authorList>
    </citation>
    <scope>IDENTIFICATION</scope>
    <source>
        <tissue evidence="14">Leaf</tissue>
    </source>
</reference>
<dbReference type="PANTHER" id="PTHR11609">
    <property type="entry name" value="PURINE BIOSYNTHESIS PROTEIN 6/7, PUR6/7"/>
    <property type="match status" value="1"/>
</dbReference>
<dbReference type="Gene3D" id="3.40.50.20">
    <property type="match status" value="1"/>
</dbReference>
<dbReference type="FunFam" id="3.30.470.20:FF:000037">
    <property type="entry name" value="Phosphoribosylaminoimidazole carboxylase, chloroplastic"/>
    <property type="match status" value="1"/>
</dbReference>
<evidence type="ECO:0000256" key="1">
    <source>
        <dbReference type="ARBA" id="ARBA00001244"/>
    </source>
</evidence>
<dbReference type="SUPFAM" id="SSF56059">
    <property type="entry name" value="Glutathione synthetase ATP-binding domain-like"/>
    <property type="match status" value="1"/>
</dbReference>
<dbReference type="Pfam" id="PF00731">
    <property type="entry name" value="AIRC"/>
    <property type="match status" value="1"/>
</dbReference>
<evidence type="ECO:0000256" key="3">
    <source>
        <dbReference type="ARBA" id="ARBA00006114"/>
    </source>
</evidence>
<protein>
    <recommendedName>
        <fullName evidence="4">phosphoribosylaminoimidazole carboxylase</fullName>
        <ecNumber evidence="4">4.1.1.21</ecNumber>
    </recommendedName>
    <alternativeName>
        <fullName evidence="10">AIR carboxylase</fullName>
    </alternativeName>
</protein>
<keyword evidence="13" id="KW-1185">Reference proteome</keyword>
<dbReference type="PROSITE" id="PS50975">
    <property type="entry name" value="ATP_GRASP"/>
    <property type="match status" value="1"/>
</dbReference>
<dbReference type="InterPro" id="IPR040686">
    <property type="entry name" value="PurK_C"/>
</dbReference>
<dbReference type="InterPro" id="IPR033747">
    <property type="entry name" value="PurE_ClassI"/>
</dbReference>
<name>A0A6P8C419_PUNGR</name>
<feature type="domain" description="ATP-grasp" evidence="12">
    <location>
        <begin position="193"/>
        <end position="381"/>
    </location>
</feature>
<comment type="catalytic activity">
    <reaction evidence="1">
        <text>5-amino-1-(5-phospho-D-ribosyl)imidazole-4-carboxylate + H(+) = 5-amino-1-(5-phospho-beta-D-ribosyl)imidazole + CO2</text>
        <dbReference type="Rhea" id="RHEA:10792"/>
        <dbReference type="ChEBI" id="CHEBI:15378"/>
        <dbReference type="ChEBI" id="CHEBI:16526"/>
        <dbReference type="ChEBI" id="CHEBI:77657"/>
        <dbReference type="ChEBI" id="CHEBI:137981"/>
        <dbReference type="EC" id="4.1.1.21"/>
    </reaction>
</comment>
<dbReference type="FunFam" id="3.30.1490.20:FF:000016">
    <property type="entry name" value="phosphoribosylaminoimidazole carboxylase, chloroplastic"/>
    <property type="match status" value="1"/>
</dbReference>
<evidence type="ECO:0000256" key="4">
    <source>
        <dbReference type="ARBA" id="ARBA00012329"/>
    </source>
</evidence>